<organism evidence="2 3">
    <name type="scientific">Callosobruchus maculatus</name>
    <name type="common">Southern cowpea weevil</name>
    <name type="synonym">Pulse bruchid</name>
    <dbReference type="NCBI Taxonomy" id="64391"/>
    <lineage>
        <taxon>Eukaryota</taxon>
        <taxon>Metazoa</taxon>
        <taxon>Ecdysozoa</taxon>
        <taxon>Arthropoda</taxon>
        <taxon>Hexapoda</taxon>
        <taxon>Insecta</taxon>
        <taxon>Pterygota</taxon>
        <taxon>Neoptera</taxon>
        <taxon>Endopterygota</taxon>
        <taxon>Coleoptera</taxon>
        <taxon>Polyphaga</taxon>
        <taxon>Cucujiformia</taxon>
        <taxon>Chrysomeloidea</taxon>
        <taxon>Chrysomelidae</taxon>
        <taxon>Bruchinae</taxon>
        <taxon>Bruchini</taxon>
        <taxon>Callosobruchus</taxon>
    </lineage>
</organism>
<dbReference type="GO" id="GO:0005730">
    <property type="term" value="C:nucleolus"/>
    <property type="evidence" value="ECO:0007669"/>
    <property type="project" value="TreeGrafter"/>
</dbReference>
<dbReference type="EMBL" id="CAACVG010002826">
    <property type="protein sequence ID" value="VEN36942.1"/>
    <property type="molecule type" value="Genomic_DNA"/>
</dbReference>
<proteinExistence type="predicted"/>
<reference evidence="2 3" key="1">
    <citation type="submission" date="2019-01" db="EMBL/GenBank/DDBJ databases">
        <authorList>
            <person name="Sayadi A."/>
        </authorList>
    </citation>
    <scope>NUCLEOTIDE SEQUENCE [LARGE SCALE GENOMIC DNA]</scope>
</reference>
<dbReference type="Proteomes" id="UP000410492">
    <property type="component" value="Unassembled WGS sequence"/>
</dbReference>
<evidence type="ECO:0000259" key="1">
    <source>
        <dbReference type="Pfam" id="PF10441"/>
    </source>
</evidence>
<gene>
    <name evidence="2" type="ORF">CALMAC_LOCUS2360</name>
</gene>
<dbReference type="PANTHER" id="PTHR15682">
    <property type="entry name" value="UNHEALTHY RIBOSOME BIOGENESIS PROTEIN 2 HOMOLOG"/>
    <property type="match status" value="1"/>
</dbReference>
<dbReference type="PANTHER" id="PTHR15682:SF2">
    <property type="entry name" value="UNHEALTHY RIBOSOME BIOGENESIS PROTEIN 2 HOMOLOG"/>
    <property type="match status" value="1"/>
</dbReference>
<dbReference type="InterPro" id="IPR052609">
    <property type="entry name" value="Ribosome_Biogenesis_Reg"/>
</dbReference>
<feature type="domain" description="Nucleolar 27S pre-rRNA processing Urb2/Npa2 C-terminal" evidence="1">
    <location>
        <begin position="2"/>
        <end position="144"/>
    </location>
</feature>
<name>A0A653BN03_CALMS</name>
<evidence type="ECO:0000313" key="2">
    <source>
        <dbReference type="EMBL" id="VEN36942.1"/>
    </source>
</evidence>
<accession>A0A653BN03</accession>
<dbReference type="Pfam" id="PF10441">
    <property type="entry name" value="Urb2"/>
    <property type="match status" value="1"/>
</dbReference>
<evidence type="ECO:0000313" key="3">
    <source>
        <dbReference type="Proteomes" id="UP000410492"/>
    </source>
</evidence>
<dbReference type="InterPro" id="IPR018849">
    <property type="entry name" value="Urb2/Npa2_C"/>
</dbReference>
<keyword evidence="3" id="KW-1185">Reference proteome</keyword>
<dbReference type="AlphaFoldDB" id="A0A653BN03"/>
<dbReference type="OrthoDB" id="160374at2759"/>
<sequence>MSLLLKFRKPLMMDRLPVYLRQYRLILNVICEHGKADLCLQEVEIRQISDCAHLLEKLTKSLVSCQKDICRISLYLLGDILHQYEKVTLYTDIKMHLNNCIYNLISSCDHHAVAYLMRVLSNASTDLFKIMYDSYKKHYRFTGKV</sequence>
<protein>
    <recommendedName>
        <fullName evidence="1">Nucleolar 27S pre-rRNA processing Urb2/Npa2 C-terminal domain-containing protein</fullName>
    </recommendedName>
</protein>
<dbReference type="GO" id="GO:0042254">
    <property type="term" value="P:ribosome biogenesis"/>
    <property type="evidence" value="ECO:0007669"/>
    <property type="project" value="TreeGrafter"/>
</dbReference>